<dbReference type="KEGG" id="vg:22109764"/>
<dbReference type="GeneID" id="22109764"/>
<dbReference type="RefSeq" id="YP_009099954.1">
    <property type="nucleotide sequence ID" value="NC_025429.1"/>
</dbReference>
<accession>A0A076YIY1</accession>
<evidence type="ECO:0000313" key="2">
    <source>
        <dbReference type="Proteomes" id="UP000204140"/>
    </source>
</evidence>
<proteinExistence type="predicted"/>
<dbReference type="Proteomes" id="UP000204140">
    <property type="component" value="Segment"/>
</dbReference>
<gene>
    <name evidence="1" type="ORF">P10VF_215</name>
</gene>
<reference evidence="1 2" key="1">
    <citation type="submission" date="2014-07" db="EMBL/GenBank/DDBJ databases">
        <title>Isolation and characterization of Rhizobium leguminosarum phages from western Canadian soils and complete genome sequences of rhizobiophages vB_RleS_L338C and vB_RleM_P10VF.</title>
        <authorList>
            <person name="Restrepo-Cordoba M."/>
            <person name="Halmillawewa A.P."/>
            <person name="Perry B."/>
            <person name="Hynes M.F."/>
            <person name="Yost C.K."/>
        </authorList>
    </citation>
    <scope>NUCLEOTIDE SEQUENCE [LARGE SCALE GENOMIC DNA]</scope>
</reference>
<dbReference type="EMBL" id="KM199770">
    <property type="protein sequence ID" value="AIK68428.1"/>
    <property type="molecule type" value="Genomic_DNA"/>
</dbReference>
<organism evidence="1 2">
    <name type="scientific">Rhizobium phage vB_RleM_P10VF</name>
    <dbReference type="NCBI Taxonomy" id="1527770"/>
    <lineage>
        <taxon>Viruses</taxon>
        <taxon>Duplodnaviria</taxon>
        <taxon>Heunggongvirae</taxon>
        <taxon>Uroviricota</taxon>
        <taxon>Caudoviricetes</taxon>
        <taxon>Pootjesviridae</taxon>
        <taxon>Innesvirus</taxon>
        <taxon>Innesvirus P10VF</taxon>
    </lineage>
</organism>
<name>A0A076YIY1_9CAUD</name>
<protein>
    <submittedName>
        <fullName evidence="1">Uncharacterized protein</fullName>
    </submittedName>
</protein>
<dbReference type="OrthoDB" id="31034at10239"/>
<sequence>MLDPTIRAEKMRTLSKEEIDAYFDSVTAEIEEYIYGGKGADRKDFMFDAMSMMSWKNVLDIIGVPQTPYQPIGRVRSSIIEHRKMREIGKLCREIIHAQLKVGQPVFVRTDCGVASNTLLQFNSNKYPGLKRGLTQYDRVNLDDSIRIAQYMSPNPEYLFHVQFFYHNTMYYTYNVEDSKILHGPDEHKPFVQNIIDKLGNLHIRPRHPQYNEHGTKDIAFQMTVVDAPDGPEVFSASAFDLRVGPENYPVNKL</sequence>
<evidence type="ECO:0000313" key="1">
    <source>
        <dbReference type="EMBL" id="AIK68428.1"/>
    </source>
</evidence>
<keyword evidence="2" id="KW-1185">Reference proteome</keyword>